<feature type="transmembrane region" description="Helical" evidence="5">
    <location>
        <begin position="294"/>
        <end position="315"/>
    </location>
</feature>
<keyword evidence="2 5" id="KW-0812">Transmembrane</keyword>
<name>A0A5B0GKS3_9BURK</name>
<evidence type="ECO:0000256" key="2">
    <source>
        <dbReference type="ARBA" id="ARBA00022692"/>
    </source>
</evidence>
<dbReference type="Gene3D" id="1.20.1250.20">
    <property type="entry name" value="MFS general substrate transporter like domains"/>
    <property type="match status" value="1"/>
</dbReference>
<evidence type="ECO:0000259" key="6">
    <source>
        <dbReference type="PROSITE" id="PS50850"/>
    </source>
</evidence>
<feature type="transmembrane region" description="Helical" evidence="5">
    <location>
        <begin position="260"/>
        <end position="282"/>
    </location>
</feature>
<protein>
    <submittedName>
        <fullName evidence="7">MFS transporter</fullName>
    </submittedName>
</protein>
<evidence type="ECO:0000256" key="5">
    <source>
        <dbReference type="SAM" id="Phobius"/>
    </source>
</evidence>
<feature type="transmembrane region" description="Helical" evidence="5">
    <location>
        <begin position="179"/>
        <end position="198"/>
    </location>
</feature>
<dbReference type="CDD" id="cd17365">
    <property type="entry name" value="MFS_PcaK_like"/>
    <property type="match status" value="1"/>
</dbReference>
<feature type="transmembrane region" description="Helical" evidence="5">
    <location>
        <begin position="383"/>
        <end position="407"/>
    </location>
</feature>
<accession>A0A5B0GKS3</accession>
<dbReference type="PANTHER" id="PTHR23508:SF10">
    <property type="entry name" value="CARBOXYLIC ACID TRANSPORTER PROTEIN HOMOLOG"/>
    <property type="match status" value="1"/>
</dbReference>
<evidence type="ECO:0000313" key="8">
    <source>
        <dbReference type="Proteomes" id="UP000325273"/>
    </source>
</evidence>
<reference evidence="7 8" key="1">
    <citation type="submission" date="2019-08" db="EMBL/GenBank/DDBJ databases">
        <title>Paraburkholderia sp. DCY113.</title>
        <authorList>
            <person name="Kang J."/>
        </authorList>
    </citation>
    <scope>NUCLEOTIDE SEQUENCE [LARGE SCALE GENOMIC DNA]</scope>
    <source>
        <strain evidence="7 8">DCY113</strain>
    </source>
</reference>
<feature type="transmembrane region" description="Helical" evidence="5">
    <location>
        <begin position="413"/>
        <end position="438"/>
    </location>
</feature>
<feature type="transmembrane region" description="Helical" evidence="5">
    <location>
        <begin position="22"/>
        <end position="46"/>
    </location>
</feature>
<dbReference type="EMBL" id="VTUZ01000030">
    <property type="protein sequence ID" value="KAA1004054.1"/>
    <property type="molecule type" value="Genomic_DNA"/>
</dbReference>
<feature type="transmembrane region" description="Helical" evidence="5">
    <location>
        <begin position="347"/>
        <end position="371"/>
    </location>
</feature>
<keyword evidence="8" id="KW-1185">Reference proteome</keyword>
<proteinExistence type="predicted"/>
<keyword evidence="4 5" id="KW-0472">Membrane</keyword>
<dbReference type="AlphaFoldDB" id="A0A5B0GKS3"/>
<comment type="subcellular location">
    <subcellularLocation>
        <location evidence="1">Membrane</location>
        <topology evidence="1">Multi-pass membrane protein</topology>
    </subcellularLocation>
</comment>
<dbReference type="InterPro" id="IPR036259">
    <property type="entry name" value="MFS_trans_sf"/>
</dbReference>
<feature type="transmembrane region" description="Helical" evidence="5">
    <location>
        <begin position="322"/>
        <end position="341"/>
    </location>
</feature>
<dbReference type="InterPro" id="IPR020846">
    <property type="entry name" value="MFS_dom"/>
</dbReference>
<keyword evidence="3 5" id="KW-1133">Transmembrane helix</keyword>
<feature type="transmembrane region" description="Helical" evidence="5">
    <location>
        <begin position="146"/>
        <end position="167"/>
    </location>
</feature>
<dbReference type="PROSITE" id="PS00217">
    <property type="entry name" value="SUGAR_TRANSPORT_2"/>
    <property type="match status" value="1"/>
</dbReference>
<sequence>MNPPPIDVQQFLDENRFSPYQWLILFLCFLVVAVDGLDTAAMGFIAPSLVTEWDVSKAALAPVMSAALFGLAIGALTAGPLADKHGRKVVIVASVLVFGVASALSAGAWSLWSLTAFRFITGLGLGAAMPNTVTLMTEYAPRRKRALLSTLMFCGFALGSASTGFVASSVIPMFGWRSLLGLGGLLPVTLAAVLMLTLPESVRFLTWRAASSAEIARILRKIAPLPAEETLTFHLSGEAGGHSRSSIRSLFSEGNAAGTWFLWITFFMGLIVVYLLTSWLPTLMKESGVPMPQAAVVTGMFMFGSMFGTILMGWLIDRFSTYVVVSISYGCAAVSIISIGLNPGDVSLLRVLVFTTGFAMGATTTMPIVAAQFYQIHCRATGVSWMLGMGRFGGILGASMGGILMTLGLSFRAIFLGLAIPAILAACAMGLMGVYYYFRKGNEPLSEVFEGGDKVRKALGLQSKVPY</sequence>
<comment type="caution">
    <text evidence="7">The sequence shown here is derived from an EMBL/GenBank/DDBJ whole genome shotgun (WGS) entry which is preliminary data.</text>
</comment>
<dbReference type="PROSITE" id="PS50850">
    <property type="entry name" value="MFS"/>
    <property type="match status" value="1"/>
</dbReference>
<evidence type="ECO:0000256" key="3">
    <source>
        <dbReference type="ARBA" id="ARBA00022989"/>
    </source>
</evidence>
<dbReference type="Pfam" id="PF07690">
    <property type="entry name" value="MFS_1"/>
    <property type="match status" value="1"/>
</dbReference>
<feature type="transmembrane region" description="Helical" evidence="5">
    <location>
        <begin position="115"/>
        <end position="134"/>
    </location>
</feature>
<feature type="domain" description="Major facilitator superfamily (MFS) profile" evidence="6">
    <location>
        <begin position="24"/>
        <end position="442"/>
    </location>
</feature>
<feature type="transmembrane region" description="Helical" evidence="5">
    <location>
        <begin position="58"/>
        <end position="77"/>
    </location>
</feature>
<organism evidence="7 8">
    <name type="scientific">Paraburkholderia panacisoli</name>
    <dbReference type="NCBI Taxonomy" id="2603818"/>
    <lineage>
        <taxon>Bacteria</taxon>
        <taxon>Pseudomonadati</taxon>
        <taxon>Pseudomonadota</taxon>
        <taxon>Betaproteobacteria</taxon>
        <taxon>Burkholderiales</taxon>
        <taxon>Burkholderiaceae</taxon>
        <taxon>Paraburkholderia</taxon>
    </lineage>
</organism>
<dbReference type="PANTHER" id="PTHR23508">
    <property type="entry name" value="CARBOXYLIC ACID TRANSPORTER PROTEIN HOMOLOG"/>
    <property type="match status" value="1"/>
</dbReference>
<evidence type="ECO:0000256" key="1">
    <source>
        <dbReference type="ARBA" id="ARBA00004141"/>
    </source>
</evidence>
<dbReference type="RefSeq" id="WP_149674035.1">
    <property type="nucleotide sequence ID" value="NZ_VTUZ01000030.1"/>
</dbReference>
<dbReference type="GO" id="GO:0046943">
    <property type="term" value="F:carboxylic acid transmembrane transporter activity"/>
    <property type="evidence" value="ECO:0007669"/>
    <property type="project" value="TreeGrafter"/>
</dbReference>
<dbReference type="InterPro" id="IPR011701">
    <property type="entry name" value="MFS"/>
</dbReference>
<dbReference type="SUPFAM" id="SSF103473">
    <property type="entry name" value="MFS general substrate transporter"/>
    <property type="match status" value="1"/>
</dbReference>
<dbReference type="InterPro" id="IPR005829">
    <property type="entry name" value="Sugar_transporter_CS"/>
</dbReference>
<dbReference type="Proteomes" id="UP000325273">
    <property type="component" value="Unassembled WGS sequence"/>
</dbReference>
<dbReference type="GO" id="GO:0005886">
    <property type="term" value="C:plasma membrane"/>
    <property type="evidence" value="ECO:0007669"/>
    <property type="project" value="TreeGrafter"/>
</dbReference>
<feature type="transmembrane region" description="Helical" evidence="5">
    <location>
        <begin position="89"/>
        <end position="109"/>
    </location>
</feature>
<evidence type="ECO:0000313" key="7">
    <source>
        <dbReference type="EMBL" id="KAA1004054.1"/>
    </source>
</evidence>
<evidence type="ECO:0000256" key="4">
    <source>
        <dbReference type="ARBA" id="ARBA00023136"/>
    </source>
</evidence>
<gene>
    <name evidence="7" type="ORF">FVF58_33500</name>
</gene>